<dbReference type="CDD" id="cd03219">
    <property type="entry name" value="ABC_Mj1267_LivG_branched"/>
    <property type="match status" value="1"/>
</dbReference>
<feature type="transmembrane region" description="Helical" evidence="9">
    <location>
        <begin position="280"/>
        <end position="304"/>
    </location>
</feature>
<evidence type="ECO:0000313" key="11">
    <source>
        <dbReference type="EMBL" id="TWP35716.1"/>
    </source>
</evidence>
<dbReference type="SUPFAM" id="SSF52540">
    <property type="entry name" value="P-loop containing nucleoside triphosphate hydrolases"/>
    <property type="match status" value="1"/>
</dbReference>
<feature type="transmembrane region" description="Helical" evidence="9">
    <location>
        <begin position="107"/>
        <end position="126"/>
    </location>
</feature>
<organism evidence="11 12">
    <name type="scientific">Leekyejoonella antrihumi</name>
    <dbReference type="NCBI Taxonomy" id="1660198"/>
    <lineage>
        <taxon>Bacteria</taxon>
        <taxon>Bacillati</taxon>
        <taxon>Actinomycetota</taxon>
        <taxon>Actinomycetes</taxon>
        <taxon>Micrococcales</taxon>
        <taxon>Dermacoccaceae</taxon>
        <taxon>Leekyejoonella</taxon>
    </lineage>
</organism>
<keyword evidence="12" id="KW-1185">Reference proteome</keyword>
<dbReference type="PROSITE" id="PS50893">
    <property type="entry name" value="ABC_TRANSPORTER_2"/>
    <property type="match status" value="1"/>
</dbReference>
<keyword evidence="7 9" id="KW-1133">Transmembrane helix</keyword>
<comment type="subcellular location">
    <subcellularLocation>
        <location evidence="1">Cell membrane</location>
        <topology evidence="1">Multi-pass membrane protein</topology>
    </subcellularLocation>
</comment>
<dbReference type="GO" id="GO:0015658">
    <property type="term" value="F:branched-chain amino acid transmembrane transporter activity"/>
    <property type="evidence" value="ECO:0007669"/>
    <property type="project" value="InterPro"/>
</dbReference>
<dbReference type="InterPro" id="IPR003439">
    <property type="entry name" value="ABC_transporter-like_ATP-bd"/>
</dbReference>
<evidence type="ECO:0000256" key="2">
    <source>
        <dbReference type="ARBA" id="ARBA00022448"/>
    </source>
</evidence>
<dbReference type="Pfam" id="PF00005">
    <property type="entry name" value="ABC_tran"/>
    <property type="match status" value="1"/>
</dbReference>
<keyword evidence="3" id="KW-1003">Cell membrane</keyword>
<evidence type="ECO:0000256" key="9">
    <source>
        <dbReference type="SAM" id="Phobius"/>
    </source>
</evidence>
<gene>
    <name evidence="11" type="ORF">FGL98_12975</name>
</gene>
<name>A0A563DZQ9_9MICO</name>
<dbReference type="GO" id="GO:0016887">
    <property type="term" value="F:ATP hydrolysis activity"/>
    <property type="evidence" value="ECO:0007669"/>
    <property type="project" value="InterPro"/>
</dbReference>
<dbReference type="RefSeq" id="WP_146317190.1">
    <property type="nucleotide sequence ID" value="NZ_VCQV01000017.1"/>
</dbReference>
<evidence type="ECO:0000256" key="4">
    <source>
        <dbReference type="ARBA" id="ARBA00022692"/>
    </source>
</evidence>
<feature type="transmembrane region" description="Helical" evidence="9">
    <location>
        <begin position="210"/>
        <end position="232"/>
    </location>
</feature>
<dbReference type="AlphaFoldDB" id="A0A563DZQ9"/>
<keyword evidence="4 9" id="KW-0812">Transmembrane</keyword>
<keyword evidence="5" id="KW-0547">Nucleotide-binding</keyword>
<dbReference type="GO" id="GO:0005524">
    <property type="term" value="F:ATP binding"/>
    <property type="evidence" value="ECO:0007669"/>
    <property type="project" value="UniProtKB-KW"/>
</dbReference>
<dbReference type="Pfam" id="PF02653">
    <property type="entry name" value="BPD_transp_2"/>
    <property type="match status" value="1"/>
</dbReference>
<evidence type="ECO:0000256" key="3">
    <source>
        <dbReference type="ARBA" id="ARBA00022475"/>
    </source>
</evidence>
<dbReference type="OrthoDB" id="9128957at2"/>
<evidence type="ECO:0000256" key="8">
    <source>
        <dbReference type="ARBA" id="ARBA00023136"/>
    </source>
</evidence>
<accession>A0A563DZQ9</accession>
<dbReference type="PANTHER" id="PTHR45772">
    <property type="entry name" value="CONSERVED COMPONENT OF ABC TRANSPORTER FOR NATURAL AMINO ACIDS-RELATED"/>
    <property type="match status" value="1"/>
</dbReference>
<evidence type="ECO:0000256" key="5">
    <source>
        <dbReference type="ARBA" id="ARBA00022741"/>
    </source>
</evidence>
<dbReference type="InterPro" id="IPR051120">
    <property type="entry name" value="ABC_AA/LPS_Transport"/>
</dbReference>
<reference evidence="11 12" key="1">
    <citation type="submission" date="2019-05" db="EMBL/GenBank/DDBJ databases">
        <authorList>
            <person name="Lee S.D."/>
        </authorList>
    </citation>
    <scope>NUCLEOTIDE SEQUENCE [LARGE SCALE GENOMIC DNA]</scope>
    <source>
        <strain evidence="11 12">C5-26</strain>
    </source>
</reference>
<dbReference type="Proteomes" id="UP000320244">
    <property type="component" value="Unassembled WGS sequence"/>
</dbReference>
<sequence>MSGTGLAFYLTTLLVYGAVDVIACLGLNQQFGVAGVTNFGYIIFQAAGAYTAATLSLPSQSANGGFQTYIGGLGLPFPVPWIGAMIVGGLLALPFTFLVGRRLRGDFVAIGLLVAAVMANLLVTNFRPFLNGAAGLALVPAPLHSVLDPQSLSYQWGYSAVAILLAAGTYWFCRRMTESPYGRTLRAMRDNDEVADSLGKNLRMLRAQMLVIGGMIAGLSGGVLVGFITLWAPSAWGYAETIVLFAAVIIGGAGNHAGAILGAILVPLGFEEASRFIPAFGPAGLIPALQWVAIGLLIVLFLWFRPQGIIPERRRTTPAAPEKAPSTVQFAVHPRWGPAQAATGLEADAGAGIGEAVLEARDLSRRFGGVDAVAQVSLALSRGRLTGLIGPNGAGKSTTLAMLAGTLPASGGSVWLDGRDITSVPAYCRARLGVVRTFQLASEFKRLTVMENLLSAVPQQRGESLRGALLGRRYWAADEGVSIERAWDMLDGFGLRAQADEYAGDLSGGQRRLVEIMRALMAQPEVLLLDEPMAGVHPKLATEIGQHLIELCHSGMTIGVVEHELAFMDRFCDPVVVMAQGRVLAAGTMAALRQQPEVVEAYLVG</sequence>
<dbReference type="InterPro" id="IPR003593">
    <property type="entry name" value="AAA+_ATPase"/>
</dbReference>
<dbReference type="PANTHER" id="PTHR45772:SF9">
    <property type="entry name" value="CONSERVED COMPONENT OF ABC TRANSPORTER FOR NATURAL AMINO ACIDS"/>
    <property type="match status" value="1"/>
</dbReference>
<dbReference type="Gene3D" id="3.40.50.300">
    <property type="entry name" value="P-loop containing nucleotide triphosphate hydrolases"/>
    <property type="match status" value="1"/>
</dbReference>
<dbReference type="InterPro" id="IPR043428">
    <property type="entry name" value="LivM-like"/>
</dbReference>
<feature type="transmembrane region" description="Helical" evidence="9">
    <location>
        <begin position="244"/>
        <end position="268"/>
    </location>
</feature>
<evidence type="ECO:0000313" key="12">
    <source>
        <dbReference type="Proteomes" id="UP000320244"/>
    </source>
</evidence>
<keyword evidence="2" id="KW-0813">Transport</keyword>
<dbReference type="EMBL" id="VCQV01000017">
    <property type="protein sequence ID" value="TWP35716.1"/>
    <property type="molecule type" value="Genomic_DNA"/>
</dbReference>
<reference evidence="11 12" key="2">
    <citation type="submission" date="2019-08" db="EMBL/GenBank/DDBJ databases">
        <title>Jejuicoccus antrihumi gen. nov., sp. nov., a new member of the family Dermacoccaceae isolated from a cave.</title>
        <authorList>
            <person name="Schumann P."/>
            <person name="Kim I.S."/>
        </authorList>
    </citation>
    <scope>NUCLEOTIDE SEQUENCE [LARGE SCALE GENOMIC DNA]</scope>
    <source>
        <strain evidence="11 12">C5-26</strain>
    </source>
</reference>
<feature type="domain" description="ABC transporter" evidence="10">
    <location>
        <begin position="358"/>
        <end position="605"/>
    </location>
</feature>
<evidence type="ECO:0000256" key="6">
    <source>
        <dbReference type="ARBA" id="ARBA00022840"/>
    </source>
</evidence>
<dbReference type="InterPro" id="IPR001851">
    <property type="entry name" value="ABC_transp_permease"/>
</dbReference>
<dbReference type="SMART" id="SM00382">
    <property type="entry name" value="AAA"/>
    <property type="match status" value="1"/>
</dbReference>
<feature type="transmembrane region" description="Helical" evidence="9">
    <location>
        <begin position="6"/>
        <end position="27"/>
    </location>
</feature>
<evidence type="ECO:0000256" key="1">
    <source>
        <dbReference type="ARBA" id="ARBA00004651"/>
    </source>
</evidence>
<comment type="caution">
    <text evidence="11">The sequence shown here is derived from an EMBL/GenBank/DDBJ whole genome shotgun (WGS) entry which is preliminary data.</text>
</comment>
<feature type="transmembrane region" description="Helical" evidence="9">
    <location>
        <begin position="39"/>
        <end position="59"/>
    </location>
</feature>
<evidence type="ECO:0000259" key="10">
    <source>
        <dbReference type="PROSITE" id="PS50893"/>
    </source>
</evidence>
<protein>
    <submittedName>
        <fullName evidence="11">Branched-chain amino acid ABC transporter ATP-binding protein/permease</fullName>
    </submittedName>
</protein>
<dbReference type="CDD" id="cd06581">
    <property type="entry name" value="TM_PBP1_LivM_like"/>
    <property type="match status" value="1"/>
</dbReference>
<dbReference type="GO" id="GO:0005886">
    <property type="term" value="C:plasma membrane"/>
    <property type="evidence" value="ECO:0007669"/>
    <property type="project" value="UniProtKB-SubCell"/>
</dbReference>
<keyword evidence="6 11" id="KW-0067">ATP-binding</keyword>
<dbReference type="InterPro" id="IPR027417">
    <property type="entry name" value="P-loop_NTPase"/>
</dbReference>
<evidence type="ECO:0000256" key="7">
    <source>
        <dbReference type="ARBA" id="ARBA00022989"/>
    </source>
</evidence>
<proteinExistence type="predicted"/>
<keyword evidence="8 9" id="KW-0472">Membrane</keyword>
<feature type="transmembrane region" description="Helical" evidence="9">
    <location>
        <begin position="156"/>
        <end position="173"/>
    </location>
</feature>
<feature type="transmembrane region" description="Helical" evidence="9">
    <location>
        <begin position="79"/>
        <end position="100"/>
    </location>
</feature>